<dbReference type="GO" id="GO:0005840">
    <property type="term" value="C:ribosome"/>
    <property type="evidence" value="ECO:0007669"/>
    <property type="project" value="UniProtKB-KW"/>
</dbReference>
<dbReference type="InterPro" id="IPR039143">
    <property type="entry name" value="GNPNAT1-like"/>
</dbReference>
<evidence type="ECO:0000313" key="3">
    <source>
        <dbReference type="Proteomes" id="UP000190135"/>
    </source>
</evidence>
<proteinExistence type="predicted"/>
<dbReference type="InterPro" id="IPR000182">
    <property type="entry name" value="GNAT_dom"/>
</dbReference>
<name>A0A1T4SQN3_9HYPH</name>
<dbReference type="AlphaFoldDB" id="A0A1T4SQN3"/>
<sequence>MAQMPRAAAQFEQENPKQIPMNDTVLSIRQARQADLPPLLDLYQHLAPGDQRASPELASEIFSRFLTYPGSAIFIGEIASSIVSSCTLVVVPNLTRGGSPYGLIENVVTDERFRGQGHATQLLDAATSSAWDHGCYKVMLLTGSKDSATINFYLHAGFEQTKTGFQKRRIATRKE</sequence>
<evidence type="ECO:0000259" key="1">
    <source>
        <dbReference type="PROSITE" id="PS51186"/>
    </source>
</evidence>
<dbReference type="STRING" id="1365950.SAMN05428963_11337"/>
<dbReference type="PANTHER" id="PTHR13355">
    <property type="entry name" value="GLUCOSAMINE 6-PHOSPHATE N-ACETYLTRANSFERASE"/>
    <property type="match status" value="1"/>
</dbReference>
<keyword evidence="2" id="KW-0689">Ribosomal protein</keyword>
<keyword evidence="3" id="KW-1185">Reference proteome</keyword>
<dbReference type="InterPro" id="IPR016181">
    <property type="entry name" value="Acyl_CoA_acyltransferase"/>
</dbReference>
<dbReference type="PANTHER" id="PTHR13355:SF15">
    <property type="entry name" value="GCN5-RELATED N-ACETYLTRANSFERASE 3, CHLOROPLASTIC"/>
    <property type="match status" value="1"/>
</dbReference>
<dbReference type="CDD" id="cd04301">
    <property type="entry name" value="NAT_SF"/>
    <property type="match status" value="1"/>
</dbReference>
<dbReference type="GO" id="GO:0008080">
    <property type="term" value="F:N-acetyltransferase activity"/>
    <property type="evidence" value="ECO:0007669"/>
    <property type="project" value="TreeGrafter"/>
</dbReference>
<keyword evidence="2" id="KW-0687">Ribonucleoprotein</keyword>
<evidence type="ECO:0000313" key="2">
    <source>
        <dbReference type="EMBL" id="SKA30590.1"/>
    </source>
</evidence>
<dbReference type="Gene3D" id="3.40.630.30">
    <property type="match status" value="1"/>
</dbReference>
<dbReference type="Pfam" id="PF00583">
    <property type="entry name" value="Acetyltransf_1"/>
    <property type="match status" value="1"/>
</dbReference>
<protein>
    <submittedName>
        <fullName evidence="2">Ribosomal protein S18 acetylase RimI</fullName>
    </submittedName>
</protein>
<dbReference type="EMBL" id="FUXL01000013">
    <property type="protein sequence ID" value="SKA30590.1"/>
    <property type="molecule type" value="Genomic_DNA"/>
</dbReference>
<accession>A0A1T4SQN3</accession>
<feature type="domain" description="N-acetyltransferase" evidence="1">
    <location>
        <begin position="26"/>
        <end position="175"/>
    </location>
</feature>
<reference evidence="2 3" key="1">
    <citation type="submission" date="2017-02" db="EMBL/GenBank/DDBJ databases">
        <authorList>
            <person name="Peterson S.W."/>
        </authorList>
    </citation>
    <scope>NUCLEOTIDE SEQUENCE [LARGE SCALE GENOMIC DNA]</scope>
    <source>
        <strain evidence="2 3">USBA 369</strain>
    </source>
</reference>
<gene>
    <name evidence="2" type="ORF">SAMN05428963_11337</name>
</gene>
<dbReference type="PROSITE" id="PS51186">
    <property type="entry name" value="GNAT"/>
    <property type="match status" value="1"/>
</dbReference>
<organism evidence="2 3">
    <name type="scientific">Consotaella salsifontis</name>
    <dbReference type="NCBI Taxonomy" id="1365950"/>
    <lineage>
        <taxon>Bacteria</taxon>
        <taxon>Pseudomonadati</taxon>
        <taxon>Pseudomonadota</taxon>
        <taxon>Alphaproteobacteria</taxon>
        <taxon>Hyphomicrobiales</taxon>
        <taxon>Aurantimonadaceae</taxon>
        <taxon>Consotaella</taxon>
    </lineage>
</organism>
<dbReference type="SUPFAM" id="SSF55729">
    <property type="entry name" value="Acyl-CoA N-acyltransferases (Nat)"/>
    <property type="match status" value="1"/>
</dbReference>
<dbReference type="Proteomes" id="UP000190135">
    <property type="component" value="Unassembled WGS sequence"/>
</dbReference>